<name>A0A495JJX6_9ACTN</name>
<comment type="caution">
    <text evidence="3">The sequence shown here is derived from an EMBL/GenBank/DDBJ whole genome shotgun (WGS) entry which is preliminary data.</text>
</comment>
<dbReference type="EMBL" id="RBKT01000001">
    <property type="protein sequence ID" value="RKR88694.1"/>
    <property type="molecule type" value="Genomic_DNA"/>
</dbReference>
<evidence type="ECO:0000313" key="4">
    <source>
        <dbReference type="Proteomes" id="UP000277671"/>
    </source>
</evidence>
<accession>A0A495JJX6</accession>
<feature type="compositionally biased region" description="Pro residues" evidence="1">
    <location>
        <begin position="57"/>
        <end position="71"/>
    </location>
</feature>
<sequence length="127" mass="12719">MFPPPLAVEPGAGQSWAAQPGAGLPWAPQPGAGLPWAPQPMAGRSPVEATGGAPGGYPGPPQAAVPPPGWRPPVQVQPAPPRPLPGQDIPAVEAAEASARTLTYGVGLIAGAVLLVVMCLLCSRVLF</sequence>
<dbReference type="Proteomes" id="UP000277671">
    <property type="component" value="Unassembled WGS sequence"/>
</dbReference>
<evidence type="ECO:0000256" key="2">
    <source>
        <dbReference type="SAM" id="Phobius"/>
    </source>
</evidence>
<evidence type="ECO:0000256" key="1">
    <source>
        <dbReference type="SAM" id="MobiDB-lite"/>
    </source>
</evidence>
<feature type="transmembrane region" description="Helical" evidence="2">
    <location>
        <begin position="102"/>
        <end position="126"/>
    </location>
</feature>
<organism evidence="3 4">
    <name type="scientific">Micromonospora pisi</name>
    <dbReference type="NCBI Taxonomy" id="589240"/>
    <lineage>
        <taxon>Bacteria</taxon>
        <taxon>Bacillati</taxon>
        <taxon>Actinomycetota</taxon>
        <taxon>Actinomycetes</taxon>
        <taxon>Micromonosporales</taxon>
        <taxon>Micromonosporaceae</taxon>
        <taxon>Micromonospora</taxon>
    </lineage>
</organism>
<keyword evidence="2" id="KW-0472">Membrane</keyword>
<proteinExistence type="predicted"/>
<feature type="region of interest" description="Disordered" evidence="1">
    <location>
        <begin position="1"/>
        <end position="88"/>
    </location>
</feature>
<dbReference type="AlphaFoldDB" id="A0A495JJX6"/>
<gene>
    <name evidence="3" type="ORF">BDK92_3024</name>
</gene>
<keyword evidence="4" id="KW-1185">Reference proteome</keyword>
<keyword evidence="2" id="KW-0812">Transmembrane</keyword>
<protein>
    <submittedName>
        <fullName evidence="3">Uncharacterized protein</fullName>
    </submittedName>
</protein>
<keyword evidence="2" id="KW-1133">Transmembrane helix</keyword>
<evidence type="ECO:0000313" key="3">
    <source>
        <dbReference type="EMBL" id="RKR88694.1"/>
    </source>
</evidence>
<reference evidence="3 4" key="1">
    <citation type="submission" date="2018-10" db="EMBL/GenBank/DDBJ databases">
        <title>Sequencing the genomes of 1000 actinobacteria strains.</title>
        <authorList>
            <person name="Klenk H.-P."/>
        </authorList>
    </citation>
    <scope>NUCLEOTIDE SEQUENCE [LARGE SCALE GENOMIC DNA]</scope>
    <source>
        <strain evidence="3 4">DSM 45175</strain>
    </source>
</reference>